<comment type="subcellular location">
    <subcellularLocation>
        <location evidence="1">Mitochondrion</location>
    </subcellularLocation>
</comment>
<feature type="compositionally biased region" description="Acidic residues" evidence="13">
    <location>
        <begin position="218"/>
        <end position="227"/>
    </location>
</feature>
<protein>
    <recommendedName>
        <fullName evidence="11">Small ribosomal subunit protein mS39</fullName>
    </recommendedName>
</protein>
<organism evidence="14 15">
    <name type="scientific">Scomber scombrus</name>
    <name type="common">Atlantic mackerel</name>
    <name type="synonym">Scomber vernalis</name>
    <dbReference type="NCBI Taxonomy" id="13677"/>
    <lineage>
        <taxon>Eukaryota</taxon>
        <taxon>Metazoa</taxon>
        <taxon>Chordata</taxon>
        <taxon>Craniata</taxon>
        <taxon>Vertebrata</taxon>
        <taxon>Euteleostomi</taxon>
        <taxon>Actinopterygii</taxon>
        <taxon>Neopterygii</taxon>
        <taxon>Teleostei</taxon>
        <taxon>Neoteleostei</taxon>
        <taxon>Acanthomorphata</taxon>
        <taxon>Pelagiaria</taxon>
        <taxon>Scombriformes</taxon>
        <taxon>Scombridae</taxon>
        <taxon>Scomber</taxon>
    </lineage>
</organism>
<dbReference type="GO" id="GO:0005840">
    <property type="term" value="C:ribosome"/>
    <property type="evidence" value="ECO:0007669"/>
    <property type="project" value="UniProtKB-KW"/>
</dbReference>
<keyword evidence="15" id="KW-1185">Reference proteome</keyword>
<dbReference type="InterPro" id="IPR011990">
    <property type="entry name" value="TPR-like_helical_dom_sf"/>
</dbReference>
<dbReference type="GO" id="GO:0019843">
    <property type="term" value="F:rRNA binding"/>
    <property type="evidence" value="ECO:0007669"/>
    <property type="project" value="UniProtKB-KW"/>
</dbReference>
<evidence type="ECO:0000313" key="15">
    <source>
        <dbReference type="Proteomes" id="UP001314229"/>
    </source>
</evidence>
<keyword evidence="6" id="KW-0694">RNA-binding</keyword>
<dbReference type="PANTHER" id="PTHR16276">
    <property type="entry name" value="PENTATRICOPEPTIDE REPEAT DOMAIN-CONTAINING PROTEIN 3"/>
    <property type="match status" value="1"/>
</dbReference>
<dbReference type="InterPro" id="IPR002885">
    <property type="entry name" value="PPR_rpt"/>
</dbReference>
<reference evidence="14 15" key="1">
    <citation type="submission" date="2024-01" db="EMBL/GenBank/DDBJ databases">
        <authorList>
            <person name="Alioto T."/>
            <person name="Alioto T."/>
            <person name="Gomez Garrido J."/>
        </authorList>
    </citation>
    <scope>NUCLEOTIDE SEQUENCE [LARGE SCALE GENOMIC DNA]</scope>
</reference>
<dbReference type="InterPro" id="IPR037387">
    <property type="entry name" value="PTCD3"/>
</dbReference>
<evidence type="ECO:0000256" key="9">
    <source>
        <dbReference type="ARBA" id="ARBA00023128"/>
    </source>
</evidence>
<dbReference type="InterPro" id="IPR055063">
    <property type="entry name" value="Rib_mS39_PPR"/>
</dbReference>
<sequence length="682" mass="77505">MVSPSQKALVTWNMAAAGRRGGHYIQKNSRFLFSNLEQLWGHRSFGWTPALQQQAAESHQESTETIVIPRKKTWSKEAVLEALAATVSRDPTAYPYQFQDDPYLSPKTSTEFKLYSLSQESGRAAAKYFVNSNPKFFTKDFAEPHIPCLMPETVLPLLDEVSEEALKERISLRKVAAAVDMYDQLLQAGTAVSMETSHDLLDLICFFGDKNPVQDGEPQTEDSEESGEEVKRRKGRGRRAADLLRSTWRENNNAERIFNLLPEKDERCYSALIRGMVKHGAHMKAFSIYTDLLNNRLTADVHTFNALFSAAPEVRDTYKERWDLMTELLTQMNQQKVQPNLLTFNNLLKGLKRCGPMGKTLALHTLNEMRALGITPSLASYNHILGVFFKSASAGQSNVDILQEMMSELAGSSFTCQDPEDVLFFCSAMKICLDSKDLELGYKIQSLVEVGENWRMLGDSFYHSIYYGRFFNLLCMMEHIDVVWKWYRKLIPSLYYPNPQGVKDLLRALDTDSRLDLLPIVWKDIKSLGHDNKPDLVEELLSLMDREKHSPEIQDSFATCALDIKSTYEGNRTRLGLEWSASSLSHITSLLLRANKTQEAWKMMQLFKENNRVPFDKLMEDFLSACRSDGSPQRAVEVVQLSAAFCLRATPRLAQQTLAEFDLTEEQRAILSELESAAEPAE</sequence>
<feature type="region of interest" description="Disordered" evidence="13">
    <location>
        <begin position="212"/>
        <end position="237"/>
    </location>
</feature>
<evidence type="ECO:0000256" key="12">
    <source>
        <dbReference type="PROSITE-ProRule" id="PRU00708"/>
    </source>
</evidence>
<dbReference type="Pfam" id="PF22330">
    <property type="entry name" value="Rib_mS39_PPR"/>
    <property type="match status" value="1"/>
</dbReference>
<feature type="repeat" description="PPR" evidence="12">
    <location>
        <begin position="340"/>
        <end position="376"/>
    </location>
</feature>
<dbReference type="GO" id="GO:0006417">
    <property type="term" value="P:regulation of translation"/>
    <property type="evidence" value="ECO:0007669"/>
    <property type="project" value="UniProtKB-KW"/>
</dbReference>
<keyword evidence="4" id="KW-0677">Repeat</keyword>
<dbReference type="PANTHER" id="PTHR16276:SF1">
    <property type="entry name" value="SMALL RIBOSOMAL SUBUNIT PROTEIN MS39"/>
    <property type="match status" value="1"/>
</dbReference>
<keyword evidence="3" id="KW-0699">rRNA-binding</keyword>
<dbReference type="GO" id="GO:1990904">
    <property type="term" value="C:ribonucleoprotein complex"/>
    <property type="evidence" value="ECO:0007669"/>
    <property type="project" value="UniProtKB-KW"/>
</dbReference>
<dbReference type="GO" id="GO:0043024">
    <property type="term" value="F:ribosomal small subunit binding"/>
    <property type="evidence" value="ECO:0007669"/>
    <property type="project" value="InterPro"/>
</dbReference>
<keyword evidence="7" id="KW-0809">Transit peptide</keyword>
<dbReference type="PROSITE" id="PS51375">
    <property type="entry name" value="PPR"/>
    <property type="match status" value="1"/>
</dbReference>
<evidence type="ECO:0000256" key="4">
    <source>
        <dbReference type="ARBA" id="ARBA00022737"/>
    </source>
</evidence>
<evidence type="ECO:0000256" key="8">
    <source>
        <dbReference type="ARBA" id="ARBA00022980"/>
    </source>
</evidence>
<dbReference type="Gene3D" id="1.25.40.10">
    <property type="entry name" value="Tetratricopeptide repeat domain"/>
    <property type="match status" value="2"/>
</dbReference>
<proteinExistence type="inferred from homology"/>
<keyword evidence="9" id="KW-0496">Mitochondrion</keyword>
<evidence type="ECO:0000256" key="11">
    <source>
        <dbReference type="ARBA" id="ARBA00035134"/>
    </source>
</evidence>
<dbReference type="GO" id="GO:0032543">
    <property type="term" value="P:mitochondrial translation"/>
    <property type="evidence" value="ECO:0007669"/>
    <property type="project" value="InterPro"/>
</dbReference>
<evidence type="ECO:0000256" key="10">
    <source>
        <dbReference type="ARBA" id="ARBA00023274"/>
    </source>
</evidence>
<evidence type="ECO:0000256" key="13">
    <source>
        <dbReference type="SAM" id="MobiDB-lite"/>
    </source>
</evidence>
<keyword evidence="5" id="KW-0810">Translation regulation</keyword>
<evidence type="ECO:0000256" key="7">
    <source>
        <dbReference type="ARBA" id="ARBA00022946"/>
    </source>
</evidence>
<dbReference type="EMBL" id="CAWUFR010000134">
    <property type="protein sequence ID" value="CAK6969356.1"/>
    <property type="molecule type" value="Genomic_DNA"/>
</dbReference>
<evidence type="ECO:0000256" key="1">
    <source>
        <dbReference type="ARBA" id="ARBA00004173"/>
    </source>
</evidence>
<dbReference type="Pfam" id="PF13812">
    <property type="entry name" value="PPR_3"/>
    <property type="match status" value="1"/>
</dbReference>
<dbReference type="GO" id="GO:0005739">
    <property type="term" value="C:mitochondrion"/>
    <property type="evidence" value="ECO:0007669"/>
    <property type="project" value="UniProtKB-SubCell"/>
</dbReference>
<comment type="caution">
    <text evidence="14">The sequence shown here is derived from an EMBL/GenBank/DDBJ whole genome shotgun (WGS) entry which is preliminary data.</text>
</comment>
<evidence type="ECO:0000256" key="5">
    <source>
        <dbReference type="ARBA" id="ARBA00022845"/>
    </source>
</evidence>
<evidence type="ECO:0000256" key="6">
    <source>
        <dbReference type="ARBA" id="ARBA00022884"/>
    </source>
</evidence>
<dbReference type="AlphaFoldDB" id="A0AAV1PCB8"/>
<evidence type="ECO:0000256" key="3">
    <source>
        <dbReference type="ARBA" id="ARBA00022730"/>
    </source>
</evidence>
<comment type="similarity">
    <text evidence="2">Belongs to the mitochondrion-specific ribosomal protein mS39 family.</text>
</comment>
<keyword evidence="10" id="KW-0687">Ribonucleoprotein</keyword>
<gene>
    <name evidence="14" type="ORF">FSCOSCO3_A032178</name>
</gene>
<name>A0AAV1PCB8_SCOSC</name>
<evidence type="ECO:0000256" key="2">
    <source>
        <dbReference type="ARBA" id="ARBA00008551"/>
    </source>
</evidence>
<accession>A0AAV1PCB8</accession>
<dbReference type="Proteomes" id="UP001314229">
    <property type="component" value="Unassembled WGS sequence"/>
</dbReference>
<evidence type="ECO:0000313" key="14">
    <source>
        <dbReference type="EMBL" id="CAK6969356.1"/>
    </source>
</evidence>
<keyword evidence="8" id="KW-0689">Ribosomal protein</keyword>